<evidence type="ECO:0000313" key="2">
    <source>
        <dbReference type="Proteomes" id="UP001301731"/>
    </source>
</evidence>
<keyword evidence="2" id="KW-1185">Reference proteome</keyword>
<gene>
    <name evidence="1" type="ORF">R2D22_35495</name>
</gene>
<dbReference type="RefSeq" id="WP_318109397.1">
    <property type="nucleotide sequence ID" value="NZ_CP137573.1"/>
</dbReference>
<dbReference type="Proteomes" id="UP001301731">
    <property type="component" value="Chromosome"/>
</dbReference>
<sequence length="122" mass="14374">MPRSRPRHIRADAFRRPPHETPQAINGLSSRALSEIHHLERTRNYLRPGDVAAAVRRWQTYVRLPERELWHDHEWGNTHWDCCDNDPFEARALLDTVLQALTPRSARQLRQLITRADALWNA</sequence>
<dbReference type="EMBL" id="CP137573">
    <property type="protein sequence ID" value="WOX26396.1"/>
    <property type="molecule type" value="Genomic_DNA"/>
</dbReference>
<proteinExistence type="predicted"/>
<evidence type="ECO:0000313" key="1">
    <source>
        <dbReference type="EMBL" id="WOX26396.1"/>
    </source>
</evidence>
<name>A0ABZ0M3P2_9ACTN</name>
<accession>A0ABZ0M3P2</accession>
<reference evidence="1 2" key="1">
    <citation type="submission" date="2023-10" db="EMBL/GenBank/DDBJ databases">
        <title>The genome sequence of Streptomyces sp. HUAS YS2.</title>
        <authorList>
            <person name="Mo P."/>
        </authorList>
    </citation>
    <scope>NUCLEOTIDE SEQUENCE [LARGE SCALE GENOMIC DNA]</scope>
    <source>
        <strain evidence="1 2">HUAS YS2</strain>
    </source>
</reference>
<organism evidence="1 2">
    <name type="scientific">Streptomyces solicathayae</name>
    <dbReference type="NCBI Taxonomy" id="3081768"/>
    <lineage>
        <taxon>Bacteria</taxon>
        <taxon>Bacillati</taxon>
        <taxon>Actinomycetota</taxon>
        <taxon>Actinomycetes</taxon>
        <taxon>Kitasatosporales</taxon>
        <taxon>Streptomycetaceae</taxon>
        <taxon>Streptomyces</taxon>
    </lineage>
</organism>
<protein>
    <submittedName>
        <fullName evidence="1">Uncharacterized protein</fullName>
    </submittedName>
</protein>